<keyword evidence="2" id="KW-0813">Transport</keyword>
<dbReference type="AlphaFoldDB" id="A0A3M7LVA2"/>
<feature type="transmembrane region" description="Helical" evidence="6">
    <location>
        <begin position="358"/>
        <end position="378"/>
    </location>
</feature>
<dbReference type="InterPro" id="IPR036259">
    <property type="entry name" value="MFS_trans_sf"/>
</dbReference>
<feature type="transmembrane region" description="Helical" evidence="6">
    <location>
        <begin position="160"/>
        <end position="178"/>
    </location>
</feature>
<keyword evidence="9" id="KW-1185">Reference proteome</keyword>
<dbReference type="FunFam" id="1.20.1250.20:FF:000068">
    <property type="entry name" value="MFS general substrate transporter"/>
    <property type="match status" value="1"/>
</dbReference>
<dbReference type="Proteomes" id="UP000265663">
    <property type="component" value="Unassembled WGS sequence"/>
</dbReference>
<evidence type="ECO:0000256" key="4">
    <source>
        <dbReference type="ARBA" id="ARBA00022989"/>
    </source>
</evidence>
<evidence type="ECO:0000256" key="5">
    <source>
        <dbReference type="ARBA" id="ARBA00023136"/>
    </source>
</evidence>
<dbReference type="PROSITE" id="PS50850">
    <property type="entry name" value="MFS"/>
    <property type="match status" value="1"/>
</dbReference>
<dbReference type="EMBL" id="KE747806">
    <property type="protein sequence ID" value="RMZ66157.1"/>
    <property type="molecule type" value="Genomic_DNA"/>
</dbReference>
<feature type="domain" description="Major facilitator superfamily (MFS) profile" evidence="7">
    <location>
        <begin position="63"/>
        <end position="476"/>
    </location>
</feature>
<dbReference type="GO" id="GO:0022857">
    <property type="term" value="F:transmembrane transporter activity"/>
    <property type="evidence" value="ECO:0007669"/>
    <property type="project" value="InterPro"/>
</dbReference>
<proteinExistence type="predicted"/>
<keyword evidence="3 6" id="KW-0812">Transmembrane</keyword>
<dbReference type="InterPro" id="IPR011701">
    <property type="entry name" value="MFS"/>
</dbReference>
<evidence type="ECO:0000256" key="1">
    <source>
        <dbReference type="ARBA" id="ARBA00004141"/>
    </source>
</evidence>
<sequence>MRLSNCAIMFGKKREKGAASPDLDKQEPVPTYTTTEHYDAPELATCPPNTTEAKLLTRIDLHVLPFLILMYLLAFLDRVNIANANVFGLSKELDLLHDNRYNTALVIFFVPYIICEIPSNILLKRIKPRVWLSICMFGFGLVTMLQGFVHSYSGLLATRFFLGVFESGMFPGSFYLIGMWYRRHEAQKRYSFFFSSTTLAGAFGGLLASAIGKMDGMRGYRGWRWIFILEGLLTILFSFSFFFLLPNFPEESKWLSEPERRFVQARLQIDQGRSAAERPIKLRDVINVFKDPKIMVGGFMYFGLTVPAYGYAYFSPAILQTYGYSPIQTQLHSVPPWAAAFGFSMLVAYLSDRIRHRFFFTIFPICVCITGFAILLAVHNHLDVQYAALFLIAMGTYTALPVIVCWFNMNLGGHHRRAIGSAWQVGFGNIGGIVAVYSFLKKDAPKYTPGYSICIAFAGLSGLSCVLYFFMCSWANRKRNKSVRDVGLTEYEKTEMGDLNPEYRYLL</sequence>
<dbReference type="FunFam" id="1.20.1250.20:FF:000034">
    <property type="entry name" value="MFS general substrate transporter"/>
    <property type="match status" value="1"/>
</dbReference>
<protein>
    <submittedName>
        <fullName evidence="8">Major facilitator superfamily transporter</fullName>
    </submittedName>
</protein>
<evidence type="ECO:0000259" key="7">
    <source>
        <dbReference type="PROSITE" id="PS50850"/>
    </source>
</evidence>
<keyword evidence="5 6" id="KW-0472">Membrane</keyword>
<dbReference type="GO" id="GO:0005886">
    <property type="term" value="C:plasma membrane"/>
    <property type="evidence" value="ECO:0007669"/>
    <property type="project" value="TreeGrafter"/>
</dbReference>
<name>A0A3M7LVA2_9PLEO</name>
<dbReference type="Pfam" id="PF07690">
    <property type="entry name" value="MFS_1"/>
    <property type="match status" value="1"/>
</dbReference>
<feature type="transmembrane region" description="Helical" evidence="6">
    <location>
        <begin position="63"/>
        <end position="81"/>
    </location>
</feature>
<feature type="transmembrane region" description="Helical" evidence="6">
    <location>
        <begin position="419"/>
        <end position="438"/>
    </location>
</feature>
<feature type="transmembrane region" description="Helical" evidence="6">
    <location>
        <begin position="190"/>
        <end position="211"/>
    </location>
</feature>
<dbReference type="OrthoDB" id="2985014at2759"/>
<dbReference type="SUPFAM" id="SSF103473">
    <property type="entry name" value="MFS general substrate transporter"/>
    <property type="match status" value="1"/>
</dbReference>
<feature type="transmembrane region" description="Helical" evidence="6">
    <location>
        <begin position="223"/>
        <end position="245"/>
    </location>
</feature>
<organism evidence="8 9">
    <name type="scientific">Pyrenophora seminiperda CCB06</name>
    <dbReference type="NCBI Taxonomy" id="1302712"/>
    <lineage>
        <taxon>Eukaryota</taxon>
        <taxon>Fungi</taxon>
        <taxon>Dikarya</taxon>
        <taxon>Ascomycota</taxon>
        <taxon>Pezizomycotina</taxon>
        <taxon>Dothideomycetes</taxon>
        <taxon>Pleosporomycetidae</taxon>
        <taxon>Pleosporales</taxon>
        <taxon>Pleosporineae</taxon>
        <taxon>Pleosporaceae</taxon>
        <taxon>Pyrenophora</taxon>
    </lineage>
</organism>
<reference evidence="8 9" key="1">
    <citation type="journal article" date="2014" name="PLoS ONE">
        <title>De novo Genome Assembly of the Fungal Plant Pathogen Pyrenophora semeniperda.</title>
        <authorList>
            <person name="Soliai M.M."/>
            <person name="Meyer S.E."/>
            <person name="Udall J.A."/>
            <person name="Elzinga D.E."/>
            <person name="Hermansen R.A."/>
            <person name="Bodily P.M."/>
            <person name="Hart A.A."/>
            <person name="Coleman C.E."/>
        </authorList>
    </citation>
    <scope>NUCLEOTIDE SEQUENCE [LARGE SCALE GENOMIC DNA]</scope>
    <source>
        <strain evidence="8 9">CCB06</strain>
        <tissue evidence="8">Mycelium</tissue>
    </source>
</reference>
<evidence type="ECO:0000256" key="3">
    <source>
        <dbReference type="ARBA" id="ARBA00022692"/>
    </source>
</evidence>
<feature type="transmembrane region" description="Helical" evidence="6">
    <location>
        <begin position="101"/>
        <end position="123"/>
    </location>
</feature>
<evidence type="ECO:0000313" key="9">
    <source>
        <dbReference type="Proteomes" id="UP000265663"/>
    </source>
</evidence>
<feature type="transmembrane region" description="Helical" evidence="6">
    <location>
        <begin position="384"/>
        <end position="407"/>
    </location>
</feature>
<feature type="transmembrane region" description="Helical" evidence="6">
    <location>
        <begin position="334"/>
        <end position="351"/>
    </location>
</feature>
<evidence type="ECO:0000256" key="6">
    <source>
        <dbReference type="SAM" id="Phobius"/>
    </source>
</evidence>
<feature type="transmembrane region" description="Helical" evidence="6">
    <location>
        <begin position="450"/>
        <end position="471"/>
    </location>
</feature>
<dbReference type="PANTHER" id="PTHR43791:SF46">
    <property type="entry name" value="MAJOR FACILITATOR SUPERFAMILY (MFS) PROFILE DOMAIN-CONTAINING PROTEIN-RELATED"/>
    <property type="match status" value="1"/>
</dbReference>
<dbReference type="PANTHER" id="PTHR43791">
    <property type="entry name" value="PERMEASE-RELATED"/>
    <property type="match status" value="1"/>
</dbReference>
<comment type="subcellular location">
    <subcellularLocation>
        <location evidence="1">Membrane</location>
        <topology evidence="1">Multi-pass membrane protein</topology>
    </subcellularLocation>
</comment>
<evidence type="ECO:0000313" key="8">
    <source>
        <dbReference type="EMBL" id="RMZ66157.1"/>
    </source>
</evidence>
<gene>
    <name evidence="8" type="ORF">GMOD_00005233</name>
</gene>
<accession>A0A3M7LVA2</accession>
<evidence type="ECO:0000256" key="2">
    <source>
        <dbReference type="ARBA" id="ARBA00022448"/>
    </source>
</evidence>
<dbReference type="InterPro" id="IPR020846">
    <property type="entry name" value="MFS_dom"/>
</dbReference>
<feature type="transmembrane region" description="Helical" evidence="6">
    <location>
        <begin position="130"/>
        <end position="148"/>
    </location>
</feature>
<feature type="transmembrane region" description="Helical" evidence="6">
    <location>
        <begin position="294"/>
        <end position="314"/>
    </location>
</feature>
<dbReference type="Gene3D" id="1.20.1250.20">
    <property type="entry name" value="MFS general substrate transporter like domains"/>
    <property type="match status" value="2"/>
</dbReference>
<keyword evidence="4 6" id="KW-1133">Transmembrane helix</keyword>